<accession>A0A2Z7D788</accession>
<evidence type="ECO:0000313" key="1">
    <source>
        <dbReference type="EMBL" id="KZV53108.1"/>
    </source>
</evidence>
<dbReference type="AlphaFoldDB" id="A0A2Z7D788"/>
<reference evidence="1 2" key="1">
    <citation type="journal article" date="2015" name="Proc. Natl. Acad. Sci. U.S.A.">
        <title>The resurrection genome of Boea hygrometrica: A blueprint for survival of dehydration.</title>
        <authorList>
            <person name="Xiao L."/>
            <person name="Yang G."/>
            <person name="Zhang L."/>
            <person name="Yang X."/>
            <person name="Zhao S."/>
            <person name="Ji Z."/>
            <person name="Zhou Q."/>
            <person name="Hu M."/>
            <person name="Wang Y."/>
            <person name="Chen M."/>
            <person name="Xu Y."/>
            <person name="Jin H."/>
            <person name="Xiao X."/>
            <person name="Hu G."/>
            <person name="Bao F."/>
            <person name="Hu Y."/>
            <person name="Wan P."/>
            <person name="Li L."/>
            <person name="Deng X."/>
            <person name="Kuang T."/>
            <person name="Xiang C."/>
            <person name="Zhu J.K."/>
            <person name="Oliver M.J."/>
            <person name="He Y."/>
        </authorList>
    </citation>
    <scope>NUCLEOTIDE SEQUENCE [LARGE SCALE GENOMIC DNA]</scope>
    <source>
        <strain evidence="2">cv. XS01</strain>
    </source>
</reference>
<sequence>MLHAIINAMKCMRAIKDWIARPVYQLANHLSQPLYPHGVSTGEIIGTTHHSASHNVAFNQVINQSVNNSRYSQGTAQPIEASQPSPATAITVESPWNLNLYQYLSTLKRGLNLARNHLPKSAQHPKNALPDFSRNLRTPAASRSIPQVVLQSLMDSSTVRSSRQQSQLNTMSANKNDIAPDTNLLSTDITMRYHSETTTHNPSRYSNYLKCATTGFTERQRFYFKMPWNQISPKFEIPKSENYKFEVLNPHSFGWNCGSVQLDLIEHAGHLGLLDSNGTGETADEFFPTCDEDLSAPAAAVPMATLTSLLMHRYPSRSTSGESSTTKHRLLHASGPHLIPSSYDPNGVGKRVKVRHLSFRVSMTFRIRITVRHRICDSRFVLADDVHQWNSGLRCDVVFKKVQICFSVRFRSGVVSDLVAWDHYCGNCSSELSHYEPSGYLPPHELGNNGLSDCYASGTVIMVSQLVMEFMQLMPPRHRGRGRGQIPKESEGQKDEVRNLPIFPSHLSSSPSSQHNSLDAIGLDLVVISSRRSRVLVLRRAPVVRVAVAVLGLSFVASEEADTPRRSVQQFMVFATFVAVWTFCESVSVGEISARRSPTSRATVDCFHGIVRFRPQYGEK</sequence>
<dbReference type="Proteomes" id="UP000250235">
    <property type="component" value="Unassembled WGS sequence"/>
</dbReference>
<protein>
    <submittedName>
        <fullName evidence="1">Putative folate-biopterin transporter 7</fullName>
    </submittedName>
</protein>
<proteinExistence type="predicted"/>
<organism evidence="1 2">
    <name type="scientific">Dorcoceras hygrometricum</name>
    <dbReference type="NCBI Taxonomy" id="472368"/>
    <lineage>
        <taxon>Eukaryota</taxon>
        <taxon>Viridiplantae</taxon>
        <taxon>Streptophyta</taxon>
        <taxon>Embryophyta</taxon>
        <taxon>Tracheophyta</taxon>
        <taxon>Spermatophyta</taxon>
        <taxon>Magnoliopsida</taxon>
        <taxon>eudicotyledons</taxon>
        <taxon>Gunneridae</taxon>
        <taxon>Pentapetalae</taxon>
        <taxon>asterids</taxon>
        <taxon>lamiids</taxon>
        <taxon>Lamiales</taxon>
        <taxon>Gesneriaceae</taxon>
        <taxon>Didymocarpoideae</taxon>
        <taxon>Trichosporeae</taxon>
        <taxon>Loxocarpinae</taxon>
        <taxon>Dorcoceras</taxon>
    </lineage>
</organism>
<keyword evidence="2" id="KW-1185">Reference proteome</keyword>
<name>A0A2Z7D788_9LAMI</name>
<dbReference type="EMBL" id="KQ990540">
    <property type="protein sequence ID" value="KZV53108.1"/>
    <property type="molecule type" value="Genomic_DNA"/>
</dbReference>
<gene>
    <name evidence="1" type="ORF">F511_05684</name>
</gene>
<evidence type="ECO:0000313" key="2">
    <source>
        <dbReference type="Proteomes" id="UP000250235"/>
    </source>
</evidence>